<feature type="non-terminal residue" evidence="1">
    <location>
        <position position="1"/>
    </location>
</feature>
<dbReference type="Proteomes" id="UP000595437">
    <property type="component" value="Chromosome 8"/>
</dbReference>
<gene>
    <name evidence="1" type="ORF">FKW44_012955</name>
</gene>
<sequence length="139" mass="16066">KNVNNVTAVRTVESNCLHTVKISKKIALIKKEQLKRKKVKRTMKLLDMCKGHQGPVTRDSRDLIERLTEKQLLSEIGYLRATLAPDIRQMRRIKVDGRFNMEKFSCAELKQSIKNYIKAESDLIIDVNALLKQCLSVRE</sequence>
<protein>
    <submittedName>
        <fullName evidence="1">Uncharacterized protein</fullName>
    </submittedName>
</protein>
<dbReference type="AlphaFoldDB" id="A0A7T8K9X0"/>
<reference evidence="2" key="1">
    <citation type="submission" date="2021-01" db="EMBL/GenBank/DDBJ databases">
        <title>Caligus Genome Assembly.</title>
        <authorList>
            <person name="Gallardo-Escarate C."/>
        </authorList>
    </citation>
    <scope>NUCLEOTIDE SEQUENCE [LARGE SCALE GENOMIC DNA]</scope>
</reference>
<evidence type="ECO:0000313" key="1">
    <source>
        <dbReference type="EMBL" id="QQP51548.1"/>
    </source>
</evidence>
<evidence type="ECO:0000313" key="2">
    <source>
        <dbReference type="Proteomes" id="UP000595437"/>
    </source>
</evidence>
<keyword evidence="2" id="KW-1185">Reference proteome</keyword>
<dbReference type="EMBL" id="CP045897">
    <property type="protein sequence ID" value="QQP51548.1"/>
    <property type="molecule type" value="Genomic_DNA"/>
</dbReference>
<organism evidence="1 2">
    <name type="scientific">Caligus rogercresseyi</name>
    <name type="common">Sea louse</name>
    <dbReference type="NCBI Taxonomy" id="217165"/>
    <lineage>
        <taxon>Eukaryota</taxon>
        <taxon>Metazoa</taxon>
        <taxon>Ecdysozoa</taxon>
        <taxon>Arthropoda</taxon>
        <taxon>Crustacea</taxon>
        <taxon>Multicrustacea</taxon>
        <taxon>Hexanauplia</taxon>
        <taxon>Copepoda</taxon>
        <taxon>Siphonostomatoida</taxon>
        <taxon>Caligidae</taxon>
        <taxon>Caligus</taxon>
    </lineage>
</organism>
<dbReference type="OrthoDB" id="10180571at2759"/>
<proteinExistence type="predicted"/>
<name>A0A7T8K9X0_CALRO</name>
<accession>A0A7T8K9X0</accession>